<evidence type="ECO:0000313" key="4">
    <source>
        <dbReference type="Proteomes" id="UP000307507"/>
    </source>
</evidence>
<keyword evidence="1" id="KW-0040">ANK repeat</keyword>
<dbReference type="AlphaFoldDB" id="A0A4S3ZQZ5"/>
<feature type="chain" id="PRO_5020859882" evidence="2">
    <location>
        <begin position="22"/>
        <end position="127"/>
    </location>
</feature>
<comment type="caution">
    <text evidence="3">The sequence shown here is derived from an EMBL/GenBank/DDBJ whole genome shotgun (WGS) entry which is preliminary data.</text>
</comment>
<dbReference type="PRINTS" id="PR01415">
    <property type="entry name" value="ANKYRIN"/>
</dbReference>
<evidence type="ECO:0000256" key="2">
    <source>
        <dbReference type="SAM" id="SignalP"/>
    </source>
</evidence>
<dbReference type="Gene3D" id="1.25.40.20">
    <property type="entry name" value="Ankyrin repeat-containing domain"/>
    <property type="match status" value="1"/>
</dbReference>
<feature type="repeat" description="ANK" evidence="1">
    <location>
        <begin position="67"/>
        <end position="99"/>
    </location>
</feature>
<gene>
    <name evidence="3" type="ORF">E6C50_16160</name>
</gene>
<evidence type="ECO:0000313" key="3">
    <source>
        <dbReference type="EMBL" id="THF47966.1"/>
    </source>
</evidence>
<evidence type="ECO:0000256" key="1">
    <source>
        <dbReference type="PROSITE-ProRule" id="PRU00023"/>
    </source>
</evidence>
<sequence length="127" mass="13808">MKKTIFILGMALVAFTNVATAATVTETKVYTVNAYGATPLCTAISKGDVETIKKFIEYGADVNERTNNLTPLMYAIRYNNLEIVKLLVEKGADLTAVDQNGNTALKIAEMFKNNDVIETLKAAGARK</sequence>
<dbReference type="Proteomes" id="UP000307507">
    <property type="component" value="Unassembled WGS sequence"/>
</dbReference>
<dbReference type="InterPro" id="IPR002110">
    <property type="entry name" value="Ankyrin_rpt"/>
</dbReference>
<reference evidence="3 4" key="1">
    <citation type="submission" date="2019-04" db="EMBL/GenBank/DDBJ databases">
        <title>Flavobacterium sp. nov. isolated from construction timber.</title>
        <authorList>
            <person name="Lin S.-Y."/>
            <person name="Chang C.-T."/>
            <person name="Young C.-C."/>
        </authorList>
    </citation>
    <scope>NUCLEOTIDE SEQUENCE [LARGE SCALE GENOMIC DNA]</scope>
    <source>
        <strain evidence="3 4">CC-CTC003</strain>
    </source>
</reference>
<dbReference type="PROSITE" id="PS50088">
    <property type="entry name" value="ANK_REPEAT"/>
    <property type="match status" value="2"/>
</dbReference>
<dbReference type="PROSITE" id="PS50297">
    <property type="entry name" value="ANK_REP_REGION"/>
    <property type="match status" value="2"/>
</dbReference>
<protein>
    <submittedName>
        <fullName evidence="3">Ankyrin repeat domain-containing protein</fullName>
    </submittedName>
</protein>
<dbReference type="RefSeq" id="WP_136404280.1">
    <property type="nucleotide sequence ID" value="NZ_SSNZ01000010.1"/>
</dbReference>
<keyword evidence="4" id="KW-1185">Reference proteome</keyword>
<organism evidence="3 4">
    <name type="scientific">Flavobacterium supellecticarium</name>
    <dbReference type="NCBI Taxonomy" id="2565924"/>
    <lineage>
        <taxon>Bacteria</taxon>
        <taxon>Pseudomonadati</taxon>
        <taxon>Bacteroidota</taxon>
        <taxon>Flavobacteriia</taxon>
        <taxon>Flavobacteriales</taxon>
        <taxon>Flavobacteriaceae</taxon>
        <taxon>Flavobacterium</taxon>
    </lineage>
</organism>
<accession>A0A4S3ZQZ5</accession>
<dbReference type="Pfam" id="PF12796">
    <property type="entry name" value="Ank_2"/>
    <property type="match status" value="1"/>
</dbReference>
<feature type="repeat" description="ANK" evidence="1">
    <location>
        <begin position="35"/>
        <end position="67"/>
    </location>
</feature>
<feature type="signal peptide" evidence="2">
    <location>
        <begin position="1"/>
        <end position="21"/>
    </location>
</feature>
<dbReference type="EMBL" id="SSNZ01000010">
    <property type="protein sequence ID" value="THF47966.1"/>
    <property type="molecule type" value="Genomic_DNA"/>
</dbReference>
<dbReference type="SMART" id="SM00248">
    <property type="entry name" value="ANK"/>
    <property type="match status" value="3"/>
</dbReference>
<dbReference type="PANTHER" id="PTHR24127:SF1">
    <property type="entry name" value="ANKYRIN REPEAT AND EF-HAND DOMAIN-CONTAINING PROTEIN 1"/>
    <property type="match status" value="1"/>
</dbReference>
<dbReference type="InterPro" id="IPR052801">
    <property type="entry name" value="Ankyrin-EF-hand"/>
</dbReference>
<dbReference type="InterPro" id="IPR036770">
    <property type="entry name" value="Ankyrin_rpt-contain_sf"/>
</dbReference>
<keyword evidence="2" id="KW-0732">Signal</keyword>
<dbReference type="SUPFAM" id="SSF48403">
    <property type="entry name" value="Ankyrin repeat"/>
    <property type="match status" value="1"/>
</dbReference>
<proteinExistence type="predicted"/>
<dbReference type="PANTHER" id="PTHR24127">
    <property type="entry name" value="ANKYRIN REPEAT AND EF-HAND DOMAIN-CONTAINING PROTEIN 1"/>
    <property type="match status" value="1"/>
</dbReference>
<dbReference type="OrthoDB" id="1374157at2"/>
<name>A0A4S3ZQZ5_9FLAO</name>